<dbReference type="OrthoDB" id="191995at2759"/>
<sequence length="379" mass="41882">MYVCVPHRGVLSMRGRDTFKLLQGLFSNDVTKLERRLKQQQAWGEVHDALYAALMTPQGRMVADVFLHLPAGSADDDPEVLVEHDTRIGPQILSFIKKYKLRSKVKIADVTDEWQVGQLLSPALGPHRLASEANALILRDNRAPKMGFRVLSRKCTKLTFEPSDRHGEAYTIHRILQGVPEGSQDILFEHAVPLEVNLDYMGGVDFRKGCYVGQELTARTHHTGVVRKRFLPISLYDPSEKPPIALQVSRDFDRALPKPGSEVRSSPAASAVSPTSSHAEGDSTPAGSSRGRSAGKLYSGVHNIGLACLRLEQVERWVGPSRAGNAQGAQRHEGQDADVHKEGGLHMTVQTPDGSVLAVKPWIPTWWNTRDGHRESAQH</sequence>
<evidence type="ECO:0000313" key="7">
    <source>
        <dbReference type="EMBL" id="KDN52650.1"/>
    </source>
</evidence>
<feature type="compositionally biased region" description="Low complexity" evidence="5">
    <location>
        <begin position="262"/>
        <end position="278"/>
    </location>
</feature>
<keyword evidence="3" id="KW-0496">Mitochondrion</keyword>
<dbReference type="InterPro" id="IPR017703">
    <property type="entry name" value="YgfZ/GCV_T_CS"/>
</dbReference>
<dbReference type="SUPFAM" id="SSF103025">
    <property type="entry name" value="Folate-binding domain"/>
    <property type="match status" value="1"/>
</dbReference>
<gene>
    <name evidence="7" type="ORF">K437DRAFT_220294</name>
</gene>
<dbReference type="OMA" id="MDRLHGV"/>
<organism evidence="7 8">
    <name type="scientific">Tilletiaria anomala (strain ATCC 24038 / CBS 436.72 / UBC 951)</name>
    <dbReference type="NCBI Taxonomy" id="1037660"/>
    <lineage>
        <taxon>Eukaryota</taxon>
        <taxon>Fungi</taxon>
        <taxon>Dikarya</taxon>
        <taxon>Basidiomycota</taxon>
        <taxon>Ustilaginomycotina</taxon>
        <taxon>Exobasidiomycetes</taxon>
        <taxon>Georgefischeriales</taxon>
        <taxon>Tilletiariaceae</taxon>
        <taxon>Tilletiaria</taxon>
    </lineage>
</organism>
<reference evidence="7 8" key="1">
    <citation type="submission" date="2014-05" db="EMBL/GenBank/DDBJ databases">
        <title>Draft genome sequence of a rare smut relative, Tilletiaria anomala UBC 951.</title>
        <authorList>
            <consortium name="DOE Joint Genome Institute"/>
            <person name="Toome M."/>
            <person name="Kuo A."/>
            <person name="Henrissat B."/>
            <person name="Lipzen A."/>
            <person name="Tritt A."/>
            <person name="Yoshinaga Y."/>
            <person name="Zane M."/>
            <person name="Barry K."/>
            <person name="Grigoriev I.V."/>
            <person name="Spatafora J.W."/>
            <person name="Aimea M.C."/>
        </authorList>
    </citation>
    <scope>NUCLEOTIDE SEQUENCE [LARGE SCALE GENOMIC DNA]</scope>
    <source>
        <strain evidence="7 8">UBC 951</strain>
    </source>
</reference>
<evidence type="ECO:0000313" key="8">
    <source>
        <dbReference type="Proteomes" id="UP000027361"/>
    </source>
</evidence>
<dbReference type="InterPro" id="IPR057460">
    <property type="entry name" value="CAF17_C"/>
</dbReference>
<dbReference type="Pfam" id="PF25455">
    <property type="entry name" value="Beta-barrel_CAF17_C"/>
    <property type="match status" value="1"/>
</dbReference>
<feature type="region of interest" description="Disordered" evidence="5">
    <location>
        <begin position="255"/>
        <end position="294"/>
    </location>
</feature>
<keyword evidence="7" id="KW-0489">Methyltransferase</keyword>
<name>A0A066WPU3_TILAU</name>
<comment type="similarity">
    <text evidence="4">Belongs to the GcvT family. CAF17/IBA57 subfamily.</text>
</comment>
<keyword evidence="8" id="KW-1185">Reference proteome</keyword>
<dbReference type="Gene3D" id="2.40.30.160">
    <property type="match status" value="1"/>
</dbReference>
<comment type="subcellular location">
    <subcellularLocation>
        <location evidence="1">Mitochondrion</location>
    </subcellularLocation>
</comment>
<evidence type="ECO:0000256" key="1">
    <source>
        <dbReference type="ARBA" id="ARBA00004173"/>
    </source>
</evidence>
<dbReference type="GO" id="GO:0016226">
    <property type="term" value="P:iron-sulfur cluster assembly"/>
    <property type="evidence" value="ECO:0007669"/>
    <property type="project" value="TreeGrafter"/>
</dbReference>
<dbReference type="PANTHER" id="PTHR22602:SF0">
    <property type="entry name" value="TRANSFERASE CAF17, MITOCHONDRIAL-RELATED"/>
    <property type="match status" value="1"/>
</dbReference>
<dbReference type="InParanoid" id="A0A066WPU3"/>
<dbReference type="AlphaFoldDB" id="A0A066WPU3"/>
<dbReference type="EMBL" id="JMSN01000008">
    <property type="protein sequence ID" value="KDN52650.1"/>
    <property type="molecule type" value="Genomic_DNA"/>
</dbReference>
<dbReference type="Proteomes" id="UP000027361">
    <property type="component" value="Unassembled WGS sequence"/>
</dbReference>
<dbReference type="GO" id="GO:0008168">
    <property type="term" value="F:methyltransferase activity"/>
    <property type="evidence" value="ECO:0007669"/>
    <property type="project" value="UniProtKB-KW"/>
</dbReference>
<dbReference type="GO" id="GO:0005759">
    <property type="term" value="C:mitochondrial matrix"/>
    <property type="evidence" value="ECO:0007669"/>
    <property type="project" value="TreeGrafter"/>
</dbReference>
<evidence type="ECO:0000256" key="2">
    <source>
        <dbReference type="ARBA" id="ARBA00022946"/>
    </source>
</evidence>
<dbReference type="GeneID" id="25262274"/>
<protein>
    <submittedName>
        <fullName evidence="7">Aminomethyltransferase folate-binding domain-containing protein</fullName>
    </submittedName>
</protein>
<dbReference type="HOGENOM" id="CLU_007884_7_0_1"/>
<dbReference type="InterPro" id="IPR045179">
    <property type="entry name" value="YgfZ/GcvT"/>
</dbReference>
<dbReference type="STRING" id="1037660.A0A066WPU3"/>
<accession>A0A066WPU3</accession>
<evidence type="ECO:0000256" key="3">
    <source>
        <dbReference type="ARBA" id="ARBA00023128"/>
    </source>
</evidence>
<keyword evidence="2" id="KW-0809">Transit peptide</keyword>
<feature type="domain" description="CAF17 C-terminal" evidence="6">
    <location>
        <begin position="227"/>
        <end position="368"/>
    </location>
</feature>
<dbReference type="GO" id="GO:0032259">
    <property type="term" value="P:methylation"/>
    <property type="evidence" value="ECO:0007669"/>
    <property type="project" value="UniProtKB-KW"/>
</dbReference>
<dbReference type="InterPro" id="IPR027266">
    <property type="entry name" value="TrmE/GcvT-like"/>
</dbReference>
<dbReference type="Gene3D" id="3.30.1360.120">
    <property type="entry name" value="Probable tRNA modification gtpase trme, domain 1"/>
    <property type="match status" value="1"/>
</dbReference>
<proteinExistence type="inferred from homology"/>
<evidence type="ECO:0000259" key="6">
    <source>
        <dbReference type="Pfam" id="PF25455"/>
    </source>
</evidence>
<dbReference type="PANTHER" id="PTHR22602">
    <property type="entry name" value="TRANSFERASE CAF17, MITOCHONDRIAL-RELATED"/>
    <property type="match status" value="1"/>
</dbReference>
<evidence type="ECO:0000256" key="4">
    <source>
        <dbReference type="ARBA" id="ARBA00093447"/>
    </source>
</evidence>
<comment type="caution">
    <text evidence="7">The sequence shown here is derived from an EMBL/GenBank/DDBJ whole genome shotgun (WGS) entry which is preliminary data.</text>
</comment>
<dbReference type="NCBIfam" id="TIGR03317">
    <property type="entry name" value="ygfZ_signature"/>
    <property type="match status" value="1"/>
</dbReference>
<dbReference type="FunCoup" id="A0A066WPU3">
    <property type="interactions" value="122"/>
</dbReference>
<dbReference type="RefSeq" id="XP_013245489.1">
    <property type="nucleotide sequence ID" value="XM_013390035.1"/>
</dbReference>
<keyword evidence="7" id="KW-0808">Transferase</keyword>
<evidence type="ECO:0000256" key="5">
    <source>
        <dbReference type="SAM" id="MobiDB-lite"/>
    </source>
</evidence>